<dbReference type="EMBL" id="JAGPNK010000004">
    <property type="protein sequence ID" value="KAH7323192.1"/>
    <property type="molecule type" value="Genomic_DNA"/>
</dbReference>
<protein>
    <submittedName>
        <fullName evidence="6">Mss4-like protein</fullName>
    </submittedName>
</protein>
<evidence type="ECO:0000256" key="4">
    <source>
        <dbReference type="ARBA" id="ARBA00023239"/>
    </source>
</evidence>
<organism evidence="6 7">
    <name type="scientific">Stachybotrys elegans</name>
    <dbReference type="NCBI Taxonomy" id="80388"/>
    <lineage>
        <taxon>Eukaryota</taxon>
        <taxon>Fungi</taxon>
        <taxon>Dikarya</taxon>
        <taxon>Ascomycota</taxon>
        <taxon>Pezizomycotina</taxon>
        <taxon>Sordariomycetes</taxon>
        <taxon>Hypocreomycetidae</taxon>
        <taxon>Hypocreales</taxon>
        <taxon>Stachybotryaceae</taxon>
        <taxon>Stachybotrys</taxon>
    </lineage>
</organism>
<evidence type="ECO:0000256" key="2">
    <source>
        <dbReference type="ARBA" id="ARBA00022723"/>
    </source>
</evidence>
<comment type="caution">
    <text evidence="6">The sequence shown here is derived from an EMBL/GenBank/DDBJ whole genome shotgun (WGS) entry which is preliminary data.</text>
</comment>
<accession>A0A8K0WTD9</accession>
<evidence type="ECO:0000256" key="1">
    <source>
        <dbReference type="ARBA" id="ARBA00005495"/>
    </source>
</evidence>
<gene>
    <name evidence="6" type="ORF">B0I35DRAFT_477075</name>
</gene>
<name>A0A8K0WTD9_9HYPO</name>
<dbReference type="Pfam" id="PF04828">
    <property type="entry name" value="GFA"/>
    <property type="match status" value="1"/>
</dbReference>
<dbReference type="PANTHER" id="PTHR33337:SF31">
    <property type="entry name" value="DUF636 DOMAIN PROTEIN (AFU_ORTHOLOGUE AFUA_2G12650)"/>
    <property type="match status" value="1"/>
</dbReference>
<dbReference type="AlphaFoldDB" id="A0A8K0WTD9"/>
<dbReference type="Proteomes" id="UP000813444">
    <property type="component" value="Unassembled WGS sequence"/>
</dbReference>
<dbReference type="PANTHER" id="PTHR33337">
    <property type="entry name" value="GFA DOMAIN-CONTAINING PROTEIN"/>
    <property type="match status" value="1"/>
</dbReference>
<keyword evidence="2" id="KW-0479">Metal-binding</keyword>
<keyword evidence="3" id="KW-0862">Zinc</keyword>
<reference evidence="6" key="1">
    <citation type="journal article" date="2021" name="Nat. Commun.">
        <title>Genetic determinants of endophytism in the Arabidopsis root mycobiome.</title>
        <authorList>
            <person name="Mesny F."/>
            <person name="Miyauchi S."/>
            <person name="Thiergart T."/>
            <person name="Pickel B."/>
            <person name="Atanasova L."/>
            <person name="Karlsson M."/>
            <person name="Huettel B."/>
            <person name="Barry K.W."/>
            <person name="Haridas S."/>
            <person name="Chen C."/>
            <person name="Bauer D."/>
            <person name="Andreopoulos W."/>
            <person name="Pangilinan J."/>
            <person name="LaButti K."/>
            <person name="Riley R."/>
            <person name="Lipzen A."/>
            <person name="Clum A."/>
            <person name="Drula E."/>
            <person name="Henrissat B."/>
            <person name="Kohler A."/>
            <person name="Grigoriev I.V."/>
            <person name="Martin F.M."/>
            <person name="Hacquard S."/>
        </authorList>
    </citation>
    <scope>NUCLEOTIDE SEQUENCE</scope>
    <source>
        <strain evidence="6">MPI-CAGE-CH-0235</strain>
    </source>
</reference>
<feature type="domain" description="CENP-V/GFA" evidence="5">
    <location>
        <begin position="5"/>
        <end position="137"/>
    </location>
</feature>
<sequence length="141" mass="15222">MPAPYTGQCLCGGVSFVISSEPTTIMSCHCNHCQKGAGGVSQTIAKFSSADVKITAPDDIISQYTLTDTGSGNPKQKHFCRVCGCTLWTIPAAAEGTAYIIRTSLIDGGLNLVPNHEIYVKNRPKWMMPSDGVPQWEESRK</sequence>
<dbReference type="PROSITE" id="PS51891">
    <property type="entry name" value="CENP_V_GFA"/>
    <property type="match status" value="1"/>
</dbReference>
<dbReference type="InterPro" id="IPR006913">
    <property type="entry name" value="CENP-V/GFA"/>
</dbReference>
<keyword evidence="7" id="KW-1185">Reference proteome</keyword>
<evidence type="ECO:0000259" key="5">
    <source>
        <dbReference type="PROSITE" id="PS51891"/>
    </source>
</evidence>
<evidence type="ECO:0000313" key="6">
    <source>
        <dbReference type="EMBL" id="KAH7323192.1"/>
    </source>
</evidence>
<dbReference type="InterPro" id="IPR011057">
    <property type="entry name" value="Mss4-like_sf"/>
</dbReference>
<dbReference type="OrthoDB" id="2212170at2759"/>
<dbReference type="Gene3D" id="3.90.1590.10">
    <property type="entry name" value="glutathione-dependent formaldehyde- activating enzyme (gfa)"/>
    <property type="match status" value="1"/>
</dbReference>
<evidence type="ECO:0000256" key="3">
    <source>
        <dbReference type="ARBA" id="ARBA00022833"/>
    </source>
</evidence>
<comment type="similarity">
    <text evidence="1">Belongs to the Gfa family.</text>
</comment>
<dbReference type="SUPFAM" id="SSF51316">
    <property type="entry name" value="Mss4-like"/>
    <property type="match status" value="1"/>
</dbReference>
<keyword evidence="4" id="KW-0456">Lyase</keyword>
<proteinExistence type="inferred from homology"/>
<dbReference type="GO" id="GO:0046872">
    <property type="term" value="F:metal ion binding"/>
    <property type="evidence" value="ECO:0007669"/>
    <property type="project" value="UniProtKB-KW"/>
</dbReference>
<dbReference type="GO" id="GO:0016846">
    <property type="term" value="F:carbon-sulfur lyase activity"/>
    <property type="evidence" value="ECO:0007669"/>
    <property type="project" value="InterPro"/>
</dbReference>
<evidence type="ECO:0000313" key="7">
    <source>
        <dbReference type="Proteomes" id="UP000813444"/>
    </source>
</evidence>